<evidence type="ECO:0000313" key="3">
    <source>
        <dbReference type="Proteomes" id="UP000828390"/>
    </source>
</evidence>
<feature type="transmembrane region" description="Helical" evidence="1">
    <location>
        <begin position="51"/>
        <end position="71"/>
    </location>
</feature>
<evidence type="ECO:0000313" key="2">
    <source>
        <dbReference type="EMBL" id="KAH3802503.1"/>
    </source>
</evidence>
<organism evidence="2 3">
    <name type="scientific">Dreissena polymorpha</name>
    <name type="common">Zebra mussel</name>
    <name type="synonym">Mytilus polymorpha</name>
    <dbReference type="NCBI Taxonomy" id="45954"/>
    <lineage>
        <taxon>Eukaryota</taxon>
        <taxon>Metazoa</taxon>
        <taxon>Spiralia</taxon>
        <taxon>Lophotrochozoa</taxon>
        <taxon>Mollusca</taxon>
        <taxon>Bivalvia</taxon>
        <taxon>Autobranchia</taxon>
        <taxon>Heteroconchia</taxon>
        <taxon>Euheterodonta</taxon>
        <taxon>Imparidentia</taxon>
        <taxon>Neoheterodontei</taxon>
        <taxon>Myida</taxon>
        <taxon>Dreissenoidea</taxon>
        <taxon>Dreissenidae</taxon>
        <taxon>Dreissena</taxon>
    </lineage>
</organism>
<proteinExistence type="predicted"/>
<comment type="caution">
    <text evidence="2">The sequence shown here is derived from an EMBL/GenBank/DDBJ whole genome shotgun (WGS) entry which is preliminary data.</text>
</comment>
<protein>
    <submittedName>
        <fullName evidence="2">Uncharacterized protein</fullName>
    </submittedName>
</protein>
<dbReference type="AlphaFoldDB" id="A0A9D4JBL5"/>
<evidence type="ECO:0000256" key="1">
    <source>
        <dbReference type="SAM" id="Phobius"/>
    </source>
</evidence>
<feature type="transmembrane region" description="Helical" evidence="1">
    <location>
        <begin position="21"/>
        <end position="45"/>
    </location>
</feature>
<name>A0A9D4JBL5_DREPO</name>
<accession>A0A9D4JBL5</accession>
<keyword evidence="1" id="KW-0812">Transmembrane</keyword>
<keyword evidence="1" id="KW-1133">Transmembrane helix</keyword>
<sequence>MQMSMVVMFMTVMVRDVAQNSGMLLISVVMMLIVTLLVLMSVVVMQESVVVMLKPMIVIPMPTVVIMMMLASDVGGVYDSHSVNNDACGAGDGDVIDDAYKSCCAFWCL</sequence>
<gene>
    <name evidence="2" type="ORF">DPMN_156181</name>
</gene>
<dbReference type="Proteomes" id="UP000828390">
    <property type="component" value="Unassembled WGS sequence"/>
</dbReference>
<reference evidence="2" key="2">
    <citation type="submission" date="2020-11" db="EMBL/GenBank/DDBJ databases">
        <authorList>
            <person name="McCartney M.A."/>
            <person name="Auch B."/>
            <person name="Kono T."/>
            <person name="Mallez S."/>
            <person name="Becker A."/>
            <person name="Gohl D.M."/>
            <person name="Silverstein K.A.T."/>
            <person name="Koren S."/>
            <person name="Bechman K.B."/>
            <person name="Herman A."/>
            <person name="Abrahante J.E."/>
            <person name="Garbe J."/>
        </authorList>
    </citation>
    <scope>NUCLEOTIDE SEQUENCE</scope>
    <source>
        <strain evidence="2">Duluth1</strain>
        <tissue evidence="2">Whole animal</tissue>
    </source>
</reference>
<keyword evidence="1" id="KW-0472">Membrane</keyword>
<reference evidence="2" key="1">
    <citation type="journal article" date="2019" name="bioRxiv">
        <title>The Genome of the Zebra Mussel, Dreissena polymorpha: A Resource for Invasive Species Research.</title>
        <authorList>
            <person name="McCartney M.A."/>
            <person name="Auch B."/>
            <person name="Kono T."/>
            <person name="Mallez S."/>
            <person name="Zhang Y."/>
            <person name="Obille A."/>
            <person name="Becker A."/>
            <person name="Abrahante J.E."/>
            <person name="Garbe J."/>
            <person name="Badalamenti J.P."/>
            <person name="Herman A."/>
            <person name="Mangelson H."/>
            <person name="Liachko I."/>
            <person name="Sullivan S."/>
            <person name="Sone E.D."/>
            <person name="Koren S."/>
            <person name="Silverstein K.A.T."/>
            <person name="Beckman K.B."/>
            <person name="Gohl D.M."/>
        </authorList>
    </citation>
    <scope>NUCLEOTIDE SEQUENCE</scope>
    <source>
        <strain evidence="2">Duluth1</strain>
        <tissue evidence="2">Whole animal</tissue>
    </source>
</reference>
<keyword evidence="3" id="KW-1185">Reference proteome</keyword>
<dbReference type="EMBL" id="JAIWYP010000007">
    <property type="protein sequence ID" value="KAH3802503.1"/>
    <property type="molecule type" value="Genomic_DNA"/>
</dbReference>